<dbReference type="Pfam" id="PF12156">
    <property type="entry name" value="ATPase-cat_bd"/>
    <property type="match status" value="1"/>
</dbReference>
<dbReference type="InterPro" id="IPR036412">
    <property type="entry name" value="HAD-like_sf"/>
</dbReference>
<dbReference type="InterPro" id="IPR023298">
    <property type="entry name" value="ATPase_P-typ_TM_dom_sf"/>
</dbReference>
<dbReference type="SUPFAM" id="SSF81653">
    <property type="entry name" value="Calcium ATPase, transduction domain A"/>
    <property type="match status" value="1"/>
</dbReference>
<evidence type="ECO:0000256" key="2">
    <source>
        <dbReference type="ARBA" id="ARBA00006024"/>
    </source>
</evidence>
<feature type="transmembrane region" description="Helical" evidence="13">
    <location>
        <begin position="744"/>
        <end position="764"/>
    </location>
</feature>
<dbReference type="PROSITE" id="PS00154">
    <property type="entry name" value="ATPASE_E1_E2"/>
    <property type="match status" value="1"/>
</dbReference>
<dbReference type="InterPro" id="IPR023299">
    <property type="entry name" value="ATPase_P-typ_cyto_dom_N"/>
</dbReference>
<dbReference type="STRING" id="1028.SAMN05661096_03244"/>
<dbReference type="SUPFAM" id="SSF55008">
    <property type="entry name" value="HMA, heavy metal-associated domain"/>
    <property type="match status" value="1"/>
</dbReference>
<evidence type="ECO:0000313" key="17">
    <source>
        <dbReference type="Proteomes" id="UP000193804"/>
    </source>
</evidence>
<dbReference type="Gene3D" id="3.30.70.100">
    <property type="match status" value="1"/>
</dbReference>
<feature type="transmembrane region" description="Helical" evidence="13">
    <location>
        <begin position="247"/>
        <end position="264"/>
    </location>
</feature>
<dbReference type="GO" id="GO:0016887">
    <property type="term" value="F:ATP hydrolysis activity"/>
    <property type="evidence" value="ECO:0007669"/>
    <property type="project" value="InterPro"/>
</dbReference>
<feature type="transmembrane region" description="Helical" evidence="13">
    <location>
        <begin position="270"/>
        <end position="289"/>
    </location>
</feature>
<dbReference type="Gene3D" id="1.20.1110.10">
    <property type="entry name" value="Calcium-transporting ATPase, transmembrane domain"/>
    <property type="match status" value="1"/>
</dbReference>
<feature type="transmembrane region" description="Helical" evidence="13">
    <location>
        <begin position="206"/>
        <end position="227"/>
    </location>
</feature>
<dbReference type="RefSeq" id="WP_085518379.1">
    <property type="nucleotide sequence ID" value="NZ_FXAW01000007.1"/>
</dbReference>
<protein>
    <submittedName>
        <fullName evidence="16">Cu+-exporting ATPase</fullName>
    </submittedName>
</protein>
<dbReference type="Proteomes" id="UP000193804">
    <property type="component" value="Unassembled WGS sequence"/>
</dbReference>
<dbReference type="GO" id="GO:0005507">
    <property type="term" value="F:copper ion binding"/>
    <property type="evidence" value="ECO:0007669"/>
    <property type="project" value="TreeGrafter"/>
</dbReference>
<dbReference type="InterPro" id="IPR008250">
    <property type="entry name" value="ATPase_P-typ_transduc_dom_A_sf"/>
</dbReference>
<keyword evidence="10 13" id="KW-1133">Transmembrane helix</keyword>
<evidence type="ECO:0000313" key="16">
    <source>
        <dbReference type="EMBL" id="SMG46199.1"/>
    </source>
</evidence>
<keyword evidence="7" id="KW-0479">Metal-binding</keyword>
<proteinExistence type="inferred from homology"/>
<dbReference type="Gene3D" id="3.40.1110.10">
    <property type="entry name" value="Calcium-transporting ATPase, cytoplasmic domain N"/>
    <property type="match status" value="1"/>
</dbReference>
<comment type="subcellular location">
    <subcellularLocation>
        <location evidence="1">Cell membrane</location>
        <topology evidence="1">Multi-pass membrane protein</topology>
    </subcellularLocation>
</comment>
<dbReference type="Pfam" id="PF00702">
    <property type="entry name" value="Hydrolase"/>
    <property type="match status" value="1"/>
</dbReference>
<feature type="transmembrane region" description="Helical" evidence="13">
    <location>
        <begin position="174"/>
        <end position="194"/>
    </location>
</feature>
<evidence type="ECO:0000256" key="1">
    <source>
        <dbReference type="ARBA" id="ARBA00004651"/>
    </source>
</evidence>
<evidence type="ECO:0000256" key="12">
    <source>
        <dbReference type="ARBA" id="ARBA00023136"/>
    </source>
</evidence>
<feature type="transmembrane region" description="Helical" evidence="13">
    <location>
        <begin position="450"/>
        <end position="477"/>
    </location>
</feature>
<sequence length="809" mass="90623">MSTSTAKSQHLECHHCGEQCDQELIKSNDQNFCCEGCRMVYEILLENDLDNFYCVAESPGVSSKKKKSENFEFLKDEAFANSLLDFQNEEISKVRFYIPAIHCSACIWLLEKLYKLHAGIISSRVDFNKKTVIISFNHLEISLLELVKMLDSIAYTPDIQLDNKTSNSSPYRRIWLQIGIAGFVFGNSMLFSLPEYFGLNIFNDDIISKIFPFLNALLALPIVFFSAQDYFKSAWGAIKQSQINMDVPISLGIITLFTYSYYIIFYQSGLGYIDSLSGLVFFLLLGKYYQQKTFDHLRFDRDIQSFFPLSVTKINGQHEEQVLLNSIIPSDILKIRNEEIIPADSLLISDEASIDYSFVTGESLPEIKQKEELLYAGGRLKGASILVQVKKSPSQSYLAQLWDDESIQKGAKAQVQSTADKISKYFTSVVVAIAFISLASWIYLGDFESGIRAFTTVLIVACPCALALATPVTLGYAMRVLSKAGFFVKSTQSVEDLSKIDAIVFDKTGTLTYSDKAEVVFDGNMPEHKVLAAVKTLFNQSKHPLSQIICNWLPYYPSQQIEDYKEISGQGISAKVNGQIIKLGKKQFVDNQATDFDRKANSSQVFINVDGLTYGCFNVKHVFRENIGNLFNSLKTDYKLNLLSGDQAAEKEYLSQWLAEESMHFEQLPGDKKEFITKWQNAQQKVLMAGDGLNDSAALRKSDFGLAITESTRQFSPACDGILLGENLKQLPHIMKFSKASFKLVIAGFILSFFYNVVGLSFAIQALLSPVIAAILMPISSFSVVLLATLGTRYLAGKYLTTTEKSNNL</sequence>
<organism evidence="16 17">
    <name type="scientific">Marivirga sericea</name>
    <dbReference type="NCBI Taxonomy" id="1028"/>
    <lineage>
        <taxon>Bacteria</taxon>
        <taxon>Pseudomonadati</taxon>
        <taxon>Bacteroidota</taxon>
        <taxon>Cytophagia</taxon>
        <taxon>Cytophagales</taxon>
        <taxon>Marivirgaceae</taxon>
        <taxon>Marivirga</taxon>
    </lineage>
</organism>
<keyword evidence="3" id="KW-0813">Transport</keyword>
<evidence type="ECO:0000256" key="4">
    <source>
        <dbReference type="ARBA" id="ARBA00022475"/>
    </source>
</evidence>
<feature type="transmembrane region" description="Helical" evidence="13">
    <location>
        <begin position="425"/>
        <end position="444"/>
    </location>
</feature>
<dbReference type="Pfam" id="PF00122">
    <property type="entry name" value="E1-E2_ATPase"/>
    <property type="match status" value="1"/>
</dbReference>
<dbReference type="InterPro" id="IPR001757">
    <property type="entry name" value="P_typ_ATPase"/>
</dbReference>
<keyword evidence="17" id="KW-1185">Reference proteome</keyword>
<keyword evidence="12 13" id="KW-0472">Membrane</keyword>
<name>A0A1X7KZ88_9BACT</name>
<dbReference type="GO" id="GO:0005886">
    <property type="term" value="C:plasma membrane"/>
    <property type="evidence" value="ECO:0007669"/>
    <property type="project" value="UniProtKB-SubCell"/>
</dbReference>
<keyword evidence="8" id="KW-0460">Magnesium</keyword>
<comment type="similarity">
    <text evidence="2">Belongs to the cation transport ATPase (P-type) (TC 3.A.3) family. Type IB subfamily.</text>
</comment>
<dbReference type="PRINTS" id="PR00119">
    <property type="entry name" value="CATATPASE"/>
</dbReference>
<dbReference type="OrthoDB" id="1488806at2"/>
<dbReference type="InterPro" id="IPR023214">
    <property type="entry name" value="HAD_sf"/>
</dbReference>
<feature type="domain" description="Putative metal-binding" evidence="15">
    <location>
        <begin position="12"/>
        <end position="82"/>
    </location>
</feature>
<gene>
    <name evidence="16" type="ORF">SAMN05661096_03244</name>
</gene>
<evidence type="ECO:0000259" key="15">
    <source>
        <dbReference type="Pfam" id="PF12156"/>
    </source>
</evidence>
<dbReference type="PANTHER" id="PTHR43520:SF5">
    <property type="entry name" value="CATION-TRANSPORTING P-TYPE ATPASE-RELATED"/>
    <property type="match status" value="1"/>
</dbReference>
<dbReference type="AlphaFoldDB" id="A0A1X7KZ88"/>
<dbReference type="Gene3D" id="2.70.150.10">
    <property type="entry name" value="Calcium-transporting ATPase, cytoplasmic transduction domain A"/>
    <property type="match status" value="1"/>
</dbReference>
<evidence type="ECO:0000256" key="5">
    <source>
        <dbReference type="ARBA" id="ARBA00022553"/>
    </source>
</evidence>
<dbReference type="InterPro" id="IPR059000">
    <property type="entry name" value="ATPase_P-type_domA"/>
</dbReference>
<evidence type="ECO:0000256" key="8">
    <source>
        <dbReference type="ARBA" id="ARBA00022842"/>
    </source>
</evidence>
<dbReference type="SUPFAM" id="SSF81665">
    <property type="entry name" value="Calcium ATPase, transmembrane domain M"/>
    <property type="match status" value="1"/>
</dbReference>
<accession>A0A1X7KZ88</accession>
<evidence type="ECO:0000256" key="10">
    <source>
        <dbReference type="ARBA" id="ARBA00022989"/>
    </source>
</evidence>
<dbReference type="InterPro" id="IPR021993">
    <property type="entry name" value="ATPase-cat-bd"/>
</dbReference>
<evidence type="ECO:0000256" key="11">
    <source>
        <dbReference type="ARBA" id="ARBA00023065"/>
    </source>
</evidence>
<evidence type="ECO:0000256" key="3">
    <source>
        <dbReference type="ARBA" id="ARBA00022448"/>
    </source>
</evidence>
<feature type="domain" description="P-type ATPase A" evidence="14">
    <location>
        <begin position="308"/>
        <end position="402"/>
    </location>
</feature>
<keyword evidence="11" id="KW-0406">Ion transport</keyword>
<keyword evidence="9" id="KW-1278">Translocase</keyword>
<dbReference type="GO" id="GO:0055070">
    <property type="term" value="P:copper ion homeostasis"/>
    <property type="evidence" value="ECO:0007669"/>
    <property type="project" value="TreeGrafter"/>
</dbReference>
<keyword evidence="6 13" id="KW-0812">Transmembrane</keyword>
<evidence type="ECO:0000259" key="14">
    <source>
        <dbReference type="Pfam" id="PF00122"/>
    </source>
</evidence>
<feature type="transmembrane region" description="Helical" evidence="13">
    <location>
        <begin position="770"/>
        <end position="790"/>
    </location>
</feature>
<keyword evidence="5" id="KW-0597">Phosphoprotein</keyword>
<dbReference type="PANTHER" id="PTHR43520">
    <property type="entry name" value="ATP7, ISOFORM B"/>
    <property type="match status" value="1"/>
</dbReference>
<dbReference type="Gene3D" id="3.40.50.1000">
    <property type="entry name" value="HAD superfamily/HAD-like"/>
    <property type="match status" value="1"/>
</dbReference>
<dbReference type="InterPro" id="IPR018303">
    <property type="entry name" value="ATPase_P-typ_P_site"/>
</dbReference>
<keyword evidence="4" id="KW-1003">Cell membrane</keyword>
<reference evidence="17" key="1">
    <citation type="submission" date="2017-04" db="EMBL/GenBank/DDBJ databases">
        <authorList>
            <person name="Varghese N."/>
            <person name="Submissions S."/>
        </authorList>
    </citation>
    <scope>NUCLEOTIDE SEQUENCE [LARGE SCALE GENOMIC DNA]</scope>
    <source>
        <strain evidence="17">DSM 4125</strain>
    </source>
</reference>
<evidence type="ECO:0000256" key="9">
    <source>
        <dbReference type="ARBA" id="ARBA00022967"/>
    </source>
</evidence>
<dbReference type="NCBIfam" id="TIGR01494">
    <property type="entry name" value="ATPase_P-type"/>
    <property type="match status" value="1"/>
</dbReference>
<evidence type="ECO:0000256" key="6">
    <source>
        <dbReference type="ARBA" id="ARBA00022692"/>
    </source>
</evidence>
<evidence type="ECO:0000256" key="13">
    <source>
        <dbReference type="SAM" id="Phobius"/>
    </source>
</evidence>
<dbReference type="SUPFAM" id="SSF56784">
    <property type="entry name" value="HAD-like"/>
    <property type="match status" value="1"/>
</dbReference>
<dbReference type="InterPro" id="IPR036163">
    <property type="entry name" value="HMA_dom_sf"/>
</dbReference>
<dbReference type="GO" id="GO:0005524">
    <property type="term" value="F:ATP binding"/>
    <property type="evidence" value="ECO:0007669"/>
    <property type="project" value="InterPro"/>
</dbReference>
<dbReference type="EMBL" id="FXAW01000007">
    <property type="protein sequence ID" value="SMG46199.1"/>
    <property type="molecule type" value="Genomic_DNA"/>
</dbReference>
<evidence type="ECO:0000256" key="7">
    <source>
        <dbReference type="ARBA" id="ARBA00022723"/>
    </source>
</evidence>
<dbReference type="GO" id="GO:0043682">
    <property type="term" value="F:P-type divalent copper transporter activity"/>
    <property type="evidence" value="ECO:0007669"/>
    <property type="project" value="TreeGrafter"/>
</dbReference>